<reference evidence="2 3" key="1">
    <citation type="journal article" date="2014" name="Genome Announc.">
        <title>Draft Genome Sequence of Cytophaga fermentans JCM 21142T, a Facultative Anaerobe Isolated from Marine Mud.</title>
        <authorList>
            <person name="Starns D."/>
            <person name="Oshima K."/>
            <person name="Suda W."/>
            <person name="Iino T."/>
            <person name="Yuki M."/>
            <person name="Inoue J."/>
            <person name="Kitamura K."/>
            <person name="Iida T."/>
            <person name="Darby A."/>
            <person name="Hattori M."/>
            <person name="Ohkuma M."/>
        </authorList>
    </citation>
    <scope>NUCLEOTIDE SEQUENCE [LARGE SCALE GENOMIC DNA]</scope>
    <source>
        <strain evidence="2 3">JCM 21142</strain>
    </source>
</reference>
<dbReference type="STRING" id="869213.GCA_000517085_00227"/>
<protein>
    <recommendedName>
        <fullName evidence="1">Transposase IS204/IS1001/IS1096/IS1165 DDE domain-containing protein</fullName>
    </recommendedName>
</protein>
<evidence type="ECO:0000259" key="1">
    <source>
        <dbReference type="Pfam" id="PF01610"/>
    </source>
</evidence>
<dbReference type="EMBL" id="BAMD01000198">
    <property type="protein sequence ID" value="GAF05990.1"/>
    <property type="molecule type" value="Genomic_DNA"/>
</dbReference>
<comment type="caution">
    <text evidence="2">The sequence shown here is derived from an EMBL/GenBank/DDBJ whole genome shotgun (WGS) entry which is preliminary data.</text>
</comment>
<evidence type="ECO:0000313" key="3">
    <source>
        <dbReference type="Proteomes" id="UP000019402"/>
    </source>
</evidence>
<dbReference type="AlphaFoldDB" id="W7Y4X6"/>
<evidence type="ECO:0000313" key="2">
    <source>
        <dbReference type="EMBL" id="GAF05990.1"/>
    </source>
</evidence>
<proteinExistence type="predicted"/>
<dbReference type="Pfam" id="PF01610">
    <property type="entry name" value="DDE_Tnp_ISL3"/>
    <property type="match status" value="1"/>
</dbReference>
<organism evidence="2 3">
    <name type="scientific">Saccharicrinis fermentans DSM 9555 = JCM 21142</name>
    <dbReference type="NCBI Taxonomy" id="869213"/>
    <lineage>
        <taxon>Bacteria</taxon>
        <taxon>Pseudomonadati</taxon>
        <taxon>Bacteroidota</taxon>
        <taxon>Bacteroidia</taxon>
        <taxon>Marinilabiliales</taxon>
        <taxon>Marinilabiliaceae</taxon>
        <taxon>Saccharicrinis</taxon>
    </lineage>
</organism>
<keyword evidence="3" id="KW-1185">Reference proteome</keyword>
<name>W7Y4X6_9BACT</name>
<dbReference type="InterPro" id="IPR002560">
    <property type="entry name" value="Transposase_DDE"/>
</dbReference>
<feature type="domain" description="Transposase IS204/IS1001/IS1096/IS1165 DDE" evidence="1">
    <location>
        <begin position="3"/>
        <end position="72"/>
    </location>
</feature>
<dbReference type="eggNOG" id="COG3464">
    <property type="taxonomic scope" value="Bacteria"/>
</dbReference>
<sequence>MTHLAQWFNQIELTDIDSFQILRRTFENNYQNIINFFDNRSTNAAAESFNTKVKDFRRQFRGVVDVKFFLFKSTKIFA</sequence>
<gene>
    <name evidence="2" type="ORF">JCM21142_134757</name>
</gene>
<accession>W7Y4X6</accession>
<dbReference type="Proteomes" id="UP000019402">
    <property type="component" value="Unassembled WGS sequence"/>
</dbReference>